<accession>A0A1F5G272</accession>
<proteinExistence type="predicted"/>
<protein>
    <submittedName>
        <fullName evidence="2">Uncharacterized protein</fullName>
    </submittedName>
</protein>
<reference evidence="2 3" key="1">
    <citation type="journal article" date="2016" name="Nat. Commun.">
        <title>Thousands of microbial genomes shed light on interconnected biogeochemical processes in an aquifer system.</title>
        <authorList>
            <person name="Anantharaman K."/>
            <person name="Brown C.T."/>
            <person name="Hug L.A."/>
            <person name="Sharon I."/>
            <person name="Castelle C.J."/>
            <person name="Probst A.J."/>
            <person name="Thomas B.C."/>
            <person name="Singh A."/>
            <person name="Wilkins M.J."/>
            <person name="Karaoz U."/>
            <person name="Brodie E.L."/>
            <person name="Williams K.H."/>
            <person name="Hubbard S.S."/>
            <person name="Banfield J.F."/>
        </authorList>
    </citation>
    <scope>NUCLEOTIDE SEQUENCE [LARGE SCALE GENOMIC DNA]</scope>
</reference>
<feature type="transmembrane region" description="Helical" evidence="1">
    <location>
        <begin position="103"/>
        <end position="123"/>
    </location>
</feature>
<sequence>MAYKFCQNHLTELYEAIKQGNVAEIEKVEHELSSEEECVACAYALKAKGEAKRELLRFLKSEGFSVEVPREKGQTRSLVFWLLRIGVLALVFLAFWFPLKNFLNTPIILIIAFLFSVLVFIGLEQFLD</sequence>
<evidence type="ECO:0000313" key="3">
    <source>
        <dbReference type="Proteomes" id="UP000176628"/>
    </source>
</evidence>
<dbReference type="EMBL" id="MFAV01000039">
    <property type="protein sequence ID" value="OGD85949.1"/>
    <property type="molecule type" value="Genomic_DNA"/>
</dbReference>
<gene>
    <name evidence="2" type="ORF">A2Z23_01775</name>
</gene>
<dbReference type="Proteomes" id="UP000176628">
    <property type="component" value="Unassembled WGS sequence"/>
</dbReference>
<evidence type="ECO:0000313" key="2">
    <source>
        <dbReference type="EMBL" id="OGD85949.1"/>
    </source>
</evidence>
<organism evidence="2 3">
    <name type="scientific">Candidatus Curtissbacteria bacterium RBG_16_39_7</name>
    <dbReference type="NCBI Taxonomy" id="1797707"/>
    <lineage>
        <taxon>Bacteria</taxon>
        <taxon>Candidatus Curtissiibacteriota</taxon>
    </lineage>
</organism>
<comment type="caution">
    <text evidence="2">The sequence shown here is derived from an EMBL/GenBank/DDBJ whole genome shotgun (WGS) entry which is preliminary data.</text>
</comment>
<keyword evidence="1" id="KW-1133">Transmembrane helix</keyword>
<dbReference type="AlphaFoldDB" id="A0A1F5G272"/>
<feature type="transmembrane region" description="Helical" evidence="1">
    <location>
        <begin position="78"/>
        <end position="97"/>
    </location>
</feature>
<evidence type="ECO:0000256" key="1">
    <source>
        <dbReference type="SAM" id="Phobius"/>
    </source>
</evidence>
<keyword evidence="1" id="KW-0812">Transmembrane</keyword>
<name>A0A1F5G272_9BACT</name>
<keyword evidence="1" id="KW-0472">Membrane</keyword>